<dbReference type="AlphaFoldDB" id="X1SN14"/>
<reference evidence="2" key="1">
    <citation type="journal article" date="2014" name="Front. Microbiol.">
        <title>High frequency of phylogenetically diverse reductive dehalogenase-homologous genes in deep subseafloor sedimentary metagenomes.</title>
        <authorList>
            <person name="Kawai M."/>
            <person name="Futagami T."/>
            <person name="Toyoda A."/>
            <person name="Takaki Y."/>
            <person name="Nishi S."/>
            <person name="Hori S."/>
            <person name="Arai W."/>
            <person name="Tsubouchi T."/>
            <person name="Morono Y."/>
            <person name="Uchiyama I."/>
            <person name="Ito T."/>
            <person name="Fujiyama A."/>
            <person name="Inagaki F."/>
            <person name="Takami H."/>
        </authorList>
    </citation>
    <scope>NUCLEOTIDE SEQUENCE</scope>
    <source>
        <strain evidence="2">Expedition CK06-06</strain>
    </source>
</reference>
<keyword evidence="1" id="KW-1133">Transmembrane helix</keyword>
<comment type="caution">
    <text evidence="2">The sequence shown here is derived from an EMBL/GenBank/DDBJ whole genome shotgun (WGS) entry which is preliminary data.</text>
</comment>
<keyword evidence="1" id="KW-0472">Membrane</keyword>
<dbReference type="EMBL" id="BARW01009145">
    <property type="protein sequence ID" value="GAI76755.1"/>
    <property type="molecule type" value="Genomic_DNA"/>
</dbReference>
<evidence type="ECO:0000256" key="1">
    <source>
        <dbReference type="SAM" id="Phobius"/>
    </source>
</evidence>
<dbReference type="SUPFAM" id="SSF46785">
    <property type="entry name" value="Winged helix' DNA-binding domain"/>
    <property type="match status" value="1"/>
</dbReference>
<keyword evidence="1" id="KW-0812">Transmembrane</keyword>
<proteinExistence type="predicted"/>
<sequence>AEANFYYALGHGLRRKIINIIGENKFTSFTYLKKELKVSTGTIYHHLDTLSHLIEQRDDKKYYLTELGLHAYNSLKDNINTIITPDFSKKEFSSPILKGLMHLTPKKYINYESNQMIYTIIISIMIALIGAIFCGLNGLFPLFLFFGQSIIEFEFIEPILQIIFAIIFIGNIVFFFLINEGISRIIYKKKENTLKFLISFPIILFPLDIYLVLHFILFSTGSLNLPAVRILDNVLVILFQVLSLWLLTYNLSVNKKLKIEKSLIISLLIHYGGFSIILLLSI</sequence>
<feature type="transmembrane region" description="Helical" evidence="1">
    <location>
        <begin position="230"/>
        <end position="251"/>
    </location>
</feature>
<feature type="transmembrane region" description="Helical" evidence="1">
    <location>
        <begin position="263"/>
        <end position="281"/>
    </location>
</feature>
<feature type="transmembrane region" description="Helical" evidence="1">
    <location>
        <begin position="116"/>
        <end position="146"/>
    </location>
</feature>
<feature type="transmembrane region" description="Helical" evidence="1">
    <location>
        <begin position="158"/>
        <end position="178"/>
    </location>
</feature>
<dbReference type="InterPro" id="IPR011991">
    <property type="entry name" value="ArsR-like_HTH"/>
</dbReference>
<dbReference type="InterPro" id="IPR036388">
    <property type="entry name" value="WH-like_DNA-bd_sf"/>
</dbReference>
<organism evidence="2">
    <name type="scientific">marine sediment metagenome</name>
    <dbReference type="NCBI Taxonomy" id="412755"/>
    <lineage>
        <taxon>unclassified sequences</taxon>
        <taxon>metagenomes</taxon>
        <taxon>ecological metagenomes</taxon>
    </lineage>
</organism>
<protein>
    <recommendedName>
        <fullName evidence="3">HTH arsR-type domain-containing protein</fullName>
    </recommendedName>
</protein>
<gene>
    <name evidence="2" type="ORF">S12H4_18501</name>
</gene>
<feature type="transmembrane region" description="Helical" evidence="1">
    <location>
        <begin position="198"/>
        <end position="218"/>
    </location>
</feature>
<evidence type="ECO:0008006" key="3">
    <source>
        <dbReference type="Google" id="ProtNLM"/>
    </source>
</evidence>
<accession>X1SN14</accession>
<evidence type="ECO:0000313" key="2">
    <source>
        <dbReference type="EMBL" id="GAI76755.1"/>
    </source>
</evidence>
<feature type="non-terminal residue" evidence="2">
    <location>
        <position position="1"/>
    </location>
</feature>
<dbReference type="Gene3D" id="1.10.10.10">
    <property type="entry name" value="Winged helix-like DNA-binding domain superfamily/Winged helix DNA-binding domain"/>
    <property type="match status" value="1"/>
</dbReference>
<name>X1SN14_9ZZZZ</name>
<dbReference type="CDD" id="cd00090">
    <property type="entry name" value="HTH_ARSR"/>
    <property type="match status" value="1"/>
</dbReference>
<dbReference type="InterPro" id="IPR036390">
    <property type="entry name" value="WH_DNA-bd_sf"/>
</dbReference>